<comment type="function">
    <text evidence="4">Binds specifically to cytosolic chaperonin (c-CPN) and transfers target proteins to it. Binds to nascent polypeptide chain and promotes folding in an environment in which there are many competing pathways for nonnative proteins. Represses the transcriptional activity of MYC.</text>
</comment>
<dbReference type="EMBL" id="SGJD01002070">
    <property type="protein sequence ID" value="KAB0396860.1"/>
    <property type="molecule type" value="Genomic_DNA"/>
</dbReference>
<gene>
    <name evidence="7" type="ORF">E2I00_016281</name>
</gene>
<evidence type="ECO:0000256" key="1">
    <source>
        <dbReference type="ARBA" id="ARBA00010048"/>
    </source>
</evidence>
<dbReference type="InterPro" id="IPR004127">
    <property type="entry name" value="Prefoldin_subunit_alpha"/>
</dbReference>
<accession>A0A643C9P7</accession>
<dbReference type="PANTHER" id="PTHR11215:SF1">
    <property type="entry name" value="MYG1 EXONUCLEASE"/>
    <property type="match status" value="1"/>
</dbReference>
<keyword evidence="3" id="KW-0143">Chaperone</keyword>
<evidence type="ECO:0000313" key="7">
    <source>
        <dbReference type="EMBL" id="KAB0396860.1"/>
    </source>
</evidence>
<evidence type="ECO:0000256" key="2">
    <source>
        <dbReference type="ARBA" id="ARBA00010105"/>
    </source>
</evidence>
<evidence type="ECO:0000256" key="3">
    <source>
        <dbReference type="ARBA" id="ARBA00023186"/>
    </source>
</evidence>
<dbReference type="Gene3D" id="1.10.287.370">
    <property type="match status" value="1"/>
</dbReference>
<dbReference type="GO" id="GO:0005634">
    <property type="term" value="C:nucleus"/>
    <property type="evidence" value="ECO:0007669"/>
    <property type="project" value="TreeGrafter"/>
</dbReference>
<feature type="region of interest" description="Disordered" evidence="6">
    <location>
        <begin position="124"/>
        <end position="144"/>
    </location>
</feature>
<protein>
    <recommendedName>
        <fullName evidence="5">Prefoldin subunit 5</fullName>
    </recommendedName>
</protein>
<comment type="caution">
    <text evidence="7">The sequence shown here is derived from an EMBL/GenBank/DDBJ whole genome shotgun (WGS) entry which is preliminary data.</text>
</comment>
<keyword evidence="8" id="KW-1185">Reference proteome</keyword>
<evidence type="ECO:0000256" key="5">
    <source>
        <dbReference type="ARBA" id="ARBA00067452"/>
    </source>
</evidence>
<dbReference type="InterPro" id="IPR009053">
    <property type="entry name" value="Prefoldin"/>
</dbReference>
<dbReference type="OrthoDB" id="10265310at2759"/>
<sequence>MAQSVNITELSLPQLEMLKNQLDQEVEFLSTSIAQLKVVQTKYVEAKDCLNVLNKSNEGKELLVPLTSSMYVPGKLHDVEHVLIDVGTGYYVEKTAEDAKDFFKRKIDFLTKQMEKIQPALQEKHAMKQDDEPENSAANSPGSTSGYCQGLITCFRNRTEGACFRGLGLCGRGFLHSGKRRVLLHPGPFEERGSKFCAGRRALPARPVVVETAGKRKWGLPGRFLFRVGALPPHRGSCMGHRFLRGSLSLLLLLPPPRRSPHLKRSLESVPLSKRPRSHLMAPPRIGTHNGTFHCDEALACALLRLLPEYRDAEIVRTRDPEKLASCDIVVDVGGEYDPQRHRYDHHQRSFTETMSSLSPGKPWQTKLSSAGLIYLHFGHKLLAQLLVTSEEDSMVGTLYDKMYENFVEEVDAVDNGISQWEEGEPRYALTTTLSARVARLNPTWNQPNQDTEAAFKRAMDLVREEFLQRLDFYQHSWLPARALVEEALAQRFQVDPSGEIIELVKGGCPWKEHLYHLESGLSSPGTIAFVIYTDQAGQWRVQCVPKEPHSFQSRLPLPEPWRGLRDEALDQISGIPGCVFVHASGFIGGHHTREGALSMARATLAQRPAPMPPTNSLVQ</sequence>
<name>A0A643C9P7_BALPH</name>
<dbReference type="CDD" id="cd23157">
    <property type="entry name" value="Prefoldin_5"/>
    <property type="match status" value="1"/>
</dbReference>
<dbReference type="Proteomes" id="UP000437017">
    <property type="component" value="Unassembled WGS sequence"/>
</dbReference>
<dbReference type="AlphaFoldDB" id="A0A643C9P7"/>
<comment type="similarity">
    <text evidence="2">Belongs to the MYG1 family.</text>
</comment>
<dbReference type="GO" id="GO:0005737">
    <property type="term" value="C:cytoplasm"/>
    <property type="evidence" value="ECO:0007669"/>
    <property type="project" value="TreeGrafter"/>
</dbReference>
<evidence type="ECO:0000256" key="4">
    <source>
        <dbReference type="ARBA" id="ARBA00057914"/>
    </source>
</evidence>
<evidence type="ECO:0000256" key="6">
    <source>
        <dbReference type="SAM" id="MobiDB-lite"/>
    </source>
</evidence>
<dbReference type="Pfam" id="PF03690">
    <property type="entry name" value="MYG1_exonuc"/>
    <property type="match status" value="1"/>
</dbReference>
<dbReference type="InterPro" id="IPR003226">
    <property type="entry name" value="MYG1_exonuclease"/>
</dbReference>
<dbReference type="PANTHER" id="PTHR11215">
    <property type="entry name" value="METAL DEPENDENT HYDROLASE - RELATED"/>
    <property type="match status" value="1"/>
</dbReference>
<proteinExistence type="inferred from homology"/>
<evidence type="ECO:0000313" key="8">
    <source>
        <dbReference type="Proteomes" id="UP000437017"/>
    </source>
</evidence>
<organism evidence="7 8">
    <name type="scientific">Balaenoptera physalus</name>
    <name type="common">Fin whale</name>
    <name type="synonym">Balaena physalus</name>
    <dbReference type="NCBI Taxonomy" id="9770"/>
    <lineage>
        <taxon>Eukaryota</taxon>
        <taxon>Metazoa</taxon>
        <taxon>Chordata</taxon>
        <taxon>Craniata</taxon>
        <taxon>Vertebrata</taxon>
        <taxon>Euteleostomi</taxon>
        <taxon>Mammalia</taxon>
        <taxon>Eutheria</taxon>
        <taxon>Laurasiatheria</taxon>
        <taxon>Artiodactyla</taxon>
        <taxon>Whippomorpha</taxon>
        <taxon>Cetacea</taxon>
        <taxon>Mysticeti</taxon>
        <taxon>Balaenopteridae</taxon>
        <taxon>Balaenoptera</taxon>
    </lineage>
</organism>
<dbReference type="Pfam" id="PF02996">
    <property type="entry name" value="Prefoldin"/>
    <property type="match status" value="1"/>
</dbReference>
<dbReference type="NCBIfam" id="TIGR00293">
    <property type="entry name" value="prefoldin subunit alpha"/>
    <property type="match status" value="1"/>
</dbReference>
<dbReference type="FunFam" id="1.10.287.370:FF:000004">
    <property type="entry name" value="Probable prefoldin subunit 5"/>
    <property type="match status" value="1"/>
</dbReference>
<reference evidence="7 8" key="1">
    <citation type="journal article" date="2019" name="PLoS ONE">
        <title>Genomic analyses reveal an absence of contemporary introgressive admixture between fin whales and blue whales, despite known hybrids.</title>
        <authorList>
            <person name="Westbury M.V."/>
            <person name="Petersen B."/>
            <person name="Lorenzen E.D."/>
        </authorList>
    </citation>
    <scope>NUCLEOTIDE SEQUENCE [LARGE SCALE GENOMIC DNA]</scope>
    <source>
        <strain evidence="7">FinWhale-01</strain>
    </source>
</reference>
<comment type="similarity">
    <text evidence="1">Belongs to the prefoldin subunit alpha family.</text>
</comment>
<dbReference type="SUPFAM" id="SSF46579">
    <property type="entry name" value="Prefoldin"/>
    <property type="match status" value="1"/>
</dbReference>